<dbReference type="GO" id="GO:0006355">
    <property type="term" value="P:regulation of DNA-templated transcription"/>
    <property type="evidence" value="ECO:0007669"/>
    <property type="project" value="InterPro"/>
</dbReference>
<keyword evidence="3" id="KW-0238">DNA-binding</keyword>
<evidence type="ECO:0000256" key="3">
    <source>
        <dbReference type="ARBA" id="ARBA00023125"/>
    </source>
</evidence>
<dbReference type="PANTHER" id="PTHR43214:SF41">
    <property type="entry name" value="NITRATE_NITRITE RESPONSE REGULATOR PROTEIN NARP"/>
    <property type="match status" value="1"/>
</dbReference>
<dbReference type="KEGG" id="pfer:IRI77_27775"/>
<dbReference type="PROSITE" id="PS50043">
    <property type="entry name" value="HTH_LUXR_2"/>
    <property type="match status" value="1"/>
</dbReference>
<dbReference type="InterPro" id="IPR039420">
    <property type="entry name" value="WalR-like"/>
</dbReference>
<name>A0A7S7NMX2_PALFE</name>
<dbReference type="PANTHER" id="PTHR43214">
    <property type="entry name" value="TWO-COMPONENT RESPONSE REGULATOR"/>
    <property type="match status" value="1"/>
</dbReference>
<reference evidence="8 9" key="1">
    <citation type="submission" date="2020-10" db="EMBL/GenBank/DDBJ databases">
        <title>Complete genome sequence of Paludibaculum fermentans P105T, a facultatively anaerobic acidobacterium capable of dissimilatory Fe(III) reduction.</title>
        <authorList>
            <person name="Dedysh S.N."/>
            <person name="Beletsky A.V."/>
            <person name="Kulichevskaya I.S."/>
            <person name="Mardanov A.V."/>
            <person name="Ravin N.V."/>
        </authorList>
    </citation>
    <scope>NUCLEOTIDE SEQUENCE [LARGE SCALE GENOMIC DNA]</scope>
    <source>
        <strain evidence="8 9">P105</strain>
    </source>
</reference>
<evidence type="ECO:0000313" key="9">
    <source>
        <dbReference type="Proteomes" id="UP000593892"/>
    </source>
</evidence>
<keyword evidence="1 5" id="KW-0597">Phosphoprotein</keyword>
<dbReference type="InterPro" id="IPR011006">
    <property type="entry name" value="CheY-like_superfamily"/>
</dbReference>
<dbReference type="InterPro" id="IPR016032">
    <property type="entry name" value="Sig_transdc_resp-reg_C-effctor"/>
</dbReference>
<feature type="modified residue" description="4-aspartylphosphate" evidence="5">
    <location>
        <position position="57"/>
    </location>
</feature>
<evidence type="ECO:0000256" key="5">
    <source>
        <dbReference type="PROSITE-ProRule" id="PRU00169"/>
    </source>
</evidence>
<proteinExistence type="predicted"/>
<dbReference type="Gene3D" id="3.40.50.2300">
    <property type="match status" value="1"/>
</dbReference>
<dbReference type="GO" id="GO:0003677">
    <property type="term" value="F:DNA binding"/>
    <property type="evidence" value="ECO:0007669"/>
    <property type="project" value="UniProtKB-KW"/>
</dbReference>
<evidence type="ECO:0000259" key="6">
    <source>
        <dbReference type="PROSITE" id="PS50043"/>
    </source>
</evidence>
<evidence type="ECO:0000256" key="1">
    <source>
        <dbReference type="ARBA" id="ARBA00022553"/>
    </source>
</evidence>
<dbReference type="SMART" id="SM00448">
    <property type="entry name" value="REC"/>
    <property type="match status" value="1"/>
</dbReference>
<dbReference type="PRINTS" id="PR00038">
    <property type="entry name" value="HTHLUXR"/>
</dbReference>
<keyword evidence="4" id="KW-0804">Transcription</keyword>
<feature type="domain" description="Response regulatory" evidence="7">
    <location>
        <begin position="5"/>
        <end position="122"/>
    </location>
</feature>
<evidence type="ECO:0000259" key="7">
    <source>
        <dbReference type="PROSITE" id="PS50110"/>
    </source>
</evidence>
<dbReference type="InterPro" id="IPR000792">
    <property type="entry name" value="Tscrpt_reg_LuxR_C"/>
</dbReference>
<dbReference type="SUPFAM" id="SSF52172">
    <property type="entry name" value="CheY-like"/>
    <property type="match status" value="1"/>
</dbReference>
<dbReference type="GO" id="GO:0000160">
    <property type="term" value="P:phosphorelay signal transduction system"/>
    <property type="evidence" value="ECO:0007669"/>
    <property type="project" value="InterPro"/>
</dbReference>
<dbReference type="EMBL" id="CP063849">
    <property type="protein sequence ID" value="QOY86568.1"/>
    <property type="molecule type" value="Genomic_DNA"/>
</dbReference>
<dbReference type="SUPFAM" id="SSF46894">
    <property type="entry name" value="C-terminal effector domain of the bipartite response regulators"/>
    <property type="match status" value="1"/>
</dbReference>
<dbReference type="Pfam" id="PF00196">
    <property type="entry name" value="GerE"/>
    <property type="match status" value="1"/>
</dbReference>
<feature type="domain" description="HTH luxR-type" evidence="6">
    <location>
        <begin position="148"/>
        <end position="213"/>
    </location>
</feature>
<evidence type="ECO:0000313" key="8">
    <source>
        <dbReference type="EMBL" id="QOY86568.1"/>
    </source>
</evidence>
<gene>
    <name evidence="8" type="ORF">IRI77_27775</name>
</gene>
<dbReference type="CDD" id="cd06170">
    <property type="entry name" value="LuxR_C_like"/>
    <property type="match status" value="1"/>
</dbReference>
<dbReference type="CDD" id="cd17535">
    <property type="entry name" value="REC_NarL-like"/>
    <property type="match status" value="1"/>
</dbReference>
<organism evidence="8 9">
    <name type="scientific">Paludibaculum fermentans</name>
    <dbReference type="NCBI Taxonomy" id="1473598"/>
    <lineage>
        <taxon>Bacteria</taxon>
        <taxon>Pseudomonadati</taxon>
        <taxon>Acidobacteriota</taxon>
        <taxon>Terriglobia</taxon>
        <taxon>Bryobacterales</taxon>
        <taxon>Bryobacteraceae</taxon>
        <taxon>Paludibaculum</taxon>
    </lineage>
</organism>
<dbReference type="Pfam" id="PF00072">
    <property type="entry name" value="Response_reg"/>
    <property type="match status" value="1"/>
</dbReference>
<keyword evidence="9" id="KW-1185">Reference proteome</keyword>
<evidence type="ECO:0000256" key="2">
    <source>
        <dbReference type="ARBA" id="ARBA00023015"/>
    </source>
</evidence>
<dbReference type="InterPro" id="IPR058245">
    <property type="entry name" value="NreC/VraR/RcsB-like_REC"/>
</dbReference>
<dbReference type="Proteomes" id="UP000593892">
    <property type="component" value="Chromosome"/>
</dbReference>
<dbReference type="SMART" id="SM00421">
    <property type="entry name" value="HTH_LUXR"/>
    <property type="match status" value="1"/>
</dbReference>
<accession>A0A7S7NMX2</accession>
<dbReference type="InterPro" id="IPR001789">
    <property type="entry name" value="Sig_transdc_resp-reg_receiver"/>
</dbReference>
<dbReference type="AlphaFoldDB" id="A0A7S7NMX2"/>
<protein>
    <submittedName>
        <fullName evidence="8">Response regulator transcription factor</fullName>
    </submittedName>
</protein>
<evidence type="ECO:0000256" key="4">
    <source>
        <dbReference type="ARBA" id="ARBA00023163"/>
    </source>
</evidence>
<sequence length="217" mass="23909">MSNLRILVVDDHQLVRRGVVAAIRDERPEWEICGEASTGREAVAAAERLDPDIIVMDISMPDMNGLDATRQILKEGPRRQVLILSMHESEQILHDVLESGARGYILKSDAGTDLLGALDALRNNKTFFTSKLGDVLLRGYLKGNGGEKASPSRMVSPREREIIQLIAEGKANKEVATTLSISVKTVETHRARAMAKLDLHSVSDLVRYAIRNGIVEC</sequence>
<dbReference type="RefSeq" id="WP_194448237.1">
    <property type="nucleotide sequence ID" value="NZ_CP063849.1"/>
</dbReference>
<dbReference type="PROSITE" id="PS50110">
    <property type="entry name" value="RESPONSE_REGULATORY"/>
    <property type="match status" value="1"/>
</dbReference>
<dbReference type="PROSITE" id="PS00622">
    <property type="entry name" value="HTH_LUXR_1"/>
    <property type="match status" value="1"/>
</dbReference>
<keyword evidence="2" id="KW-0805">Transcription regulation</keyword>